<comment type="caution">
    <text evidence="1">The sequence shown here is derived from an EMBL/GenBank/DDBJ whole genome shotgun (WGS) entry which is preliminary data.</text>
</comment>
<proteinExistence type="predicted"/>
<name>A0ABW5WNN6_9FLAO</name>
<evidence type="ECO:0000313" key="2">
    <source>
        <dbReference type="Proteomes" id="UP001597533"/>
    </source>
</evidence>
<accession>A0ABW5WNN6</accession>
<dbReference type="RefSeq" id="WP_183486191.1">
    <property type="nucleotide sequence ID" value="NZ_JBHUOV010000001.1"/>
</dbReference>
<protein>
    <submittedName>
        <fullName evidence="1">Uncharacterized protein</fullName>
    </submittedName>
</protein>
<gene>
    <name evidence="1" type="ORF">ACFS5M_04375</name>
</gene>
<reference evidence="2" key="1">
    <citation type="journal article" date="2019" name="Int. J. Syst. Evol. Microbiol.">
        <title>The Global Catalogue of Microorganisms (GCM) 10K type strain sequencing project: providing services to taxonomists for standard genome sequencing and annotation.</title>
        <authorList>
            <consortium name="The Broad Institute Genomics Platform"/>
            <consortium name="The Broad Institute Genome Sequencing Center for Infectious Disease"/>
            <person name="Wu L."/>
            <person name="Ma J."/>
        </authorList>
    </citation>
    <scope>NUCLEOTIDE SEQUENCE [LARGE SCALE GENOMIC DNA]</scope>
    <source>
        <strain evidence="2">KCTC 32141</strain>
    </source>
</reference>
<sequence length="46" mass="5294">MNRHGTTFYLEDKKISFEDALKQVRKHRDADVTSSTASNVVIIRKS</sequence>
<keyword evidence="2" id="KW-1185">Reference proteome</keyword>
<dbReference type="Proteomes" id="UP001597533">
    <property type="component" value="Unassembled WGS sequence"/>
</dbReference>
<evidence type="ECO:0000313" key="1">
    <source>
        <dbReference type="EMBL" id="MFD2822893.1"/>
    </source>
</evidence>
<organism evidence="1 2">
    <name type="scientific">Lacinutrix iliipiscaria</name>
    <dbReference type="NCBI Taxonomy" id="1230532"/>
    <lineage>
        <taxon>Bacteria</taxon>
        <taxon>Pseudomonadati</taxon>
        <taxon>Bacteroidota</taxon>
        <taxon>Flavobacteriia</taxon>
        <taxon>Flavobacteriales</taxon>
        <taxon>Flavobacteriaceae</taxon>
        <taxon>Lacinutrix</taxon>
    </lineage>
</organism>
<dbReference type="EMBL" id="JBHUOV010000001">
    <property type="protein sequence ID" value="MFD2822893.1"/>
    <property type="molecule type" value="Genomic_DNA"/>
</dbReference>